<accession>A0A1I5R1Y1</accession>
<evidence type="ECO:0000259" key="3">
    <source>
        <dbReference type="Pfam" id="PF00082"/>
    </source>
</evidence>
<dbReference type="InterPro" id="IPR051048">
    <property type="entry name" value="Peptidase_S8/S53_subtilisin"/>
</dbReference>
<dbReference type="STRING" id="1465490.SAMN05444277_10121"/>
<dbReference type="Pfam" id="PF00082">
    <property type="entry name" value="Peptidase_S8"/>
    <property type="match status" value="1"/>
</dbReference>
<dbReference type="GO" id="GO:0006508">
    <property type="term" value="P:proteolysis"/>
    <property type="evidence" value="ECO:0007669"/>
    <property type="project" value="InterPro"/>
</dbReference>
<dbReference type="Gene3D" id="2.60.120.380">
    <property type="match status" value="1"/>
</dbReference>
<dbReference type="OrthoDB" id="9792152at2"/>
<evidence type="ECO:0000259" key="4">
    <source>
        <dbReference type="Pfam" id="PF18962"/>
    </source>
</evidence>
<dbReference type="InterPro" id="IPR008979">
    <property type="entry name" value="Galactose-bd-like_sf"/>
</dbReference>
<dbReference type="RefSeq" id="WP_090653388.1">
    <property type="nucleotide sequence ID" value="NZ_FOXQ01000001.1"/>
</dbReference>
<reference evidence="5 6" key="1">
    <citation type="submission" date="2016-10" db="EMBL/GenBank/DDBJ databases">
        <authorList>
            <person name="de Groot N.N."/>
        </authorList>
    </citation>
    <scope>NUCLEOTIDE SEQUENCE [LARGE SCALE GENOMIC DNA]</scope>
    <source>
        <strain evidence="5 6">DSM 28286</strain>
    </source>
</reference>
<protein>
    <submittedName>
        <fullName evidence="5">Por secretion system C-terminal sorting domain-containing protein</fullName>
    </submittedName>
</protein>
<dbReference type="Gene3D" id="3.40.50.200">
    <property type="entry name" value="Peptidase S8/S53 domain"/>
    <property type="match status" value="1"/>
</dbReference>
<feature type="chain" id="PRO_5011653506" evidence="2">
    <location>
        <begin position="27"/>
        <end position="948"/>
    </location>
</feature>
<feature type="domain" description="Secretion system C-terminal sorting" evidence="4">
    <location>
        <begin position="873"/>
        <end position="946"/>
    </location>
</feature>
<dbReference type="Proteomes" id="UP000199031">
    <property type="component" value="Unassembled WGS sequence"/>
</dbReference>
<dbReference type="InterPro" id="IPR000209">
    <property type="entry name" value="Peptidase_S8/S53_dom"/>
</dbReference>
<gene>
    <name evidence="5" type="ORF">SAMN05444277_10121</name>
</gene>
<dbReference type="Pfam" id="PF18962">
    <property type="entry name" value="Por_Secre_tail"/>
    <property type="match status" value="1"/>
</dbReference>
<dbReference type="SUPFAM" id="SSF52743">
    <property type="entry name" value="Subtilisin-like"/>
    <property type="match status" value="1"/>
</dbReference>
<feature type="signal peptide" evidence="2">
    <location>
        <begin position="1"/>
        <end position="26"/>
    </location>
</feature>
<keyword evidence="2" id="KW-0732">Signal</keyword>
<dbReference type="PANTHER" id="PTHR43399:SF4">
    <property type="entry name" value="CELL WALL-ASSOCIATED PROTEASE"/>
    <property type="match status" value="1"/>
</dbReference>
<feature type="domain" description="Peptidase S8/S53" evidence="3">
    <location>
        <begin position="244"/>
        <end position="462"/>
    </location>
</feature>
<evidence type="ECO:0000313" key="5">
    <source>
        <dbReference type="EMBL" id="SFP52380.1"/>
    </source>
</evidence>
<keyword evidence="6" id="KW-1185">Reference proteome</keyword>
<evidence type="ECO:0000313" key="6">
    <source>
        <dbReference type="Proteomes" id="UP000199031"/>
    </source>
</evidence>
<name>A0A1I5R1Y1_9BACT</name>
<sequence length="948" mass="104672">MAFCRKKRKSIIKLIPLLLIFSLLQQKILSQNNDEAIKAAYSLQAEKPGLKNSYTAFLIKLNKDDAENFKNKFQQKILRQVNTQWFVVKNTDVGFKQFHVLELLRANNKFKLSSPAGLSKLTTSKLYKCIVEVTDSIQFKSDMLSYNKPIQSSYKNIFIIKTSASFVADTLINLDYVISADIKPQQPKPETVINDYDNSENAINLFFSQYPLINGNGLTASVKENLFDTTDIDFKNRFIQSGLEADTTSSHATTMATLIAGGGNSFESAKGIAWASSVASSDFTNLLPDDDSYFNEHNISVQNNSYGVGIENFYGADAAAYDQSAIDNPYLLYIFSAGNSGTGTPEDGNYKNIEGFSNLTGSFKQAKNILTVGSVDSFYRVASLSSKGPAYDGRIKPELVAYGNDGSSGAAAITSGAVLAVQSAYQSVHHDSLPPNALTKSIIINSADDVYNAGPDFYSGFGNVNVNNAVTDALDNKFFSDNIRQDEMKSFTIHIPANIHNLKITLVWNDATNTANAFKALVNDLDLSLENINNGIVYKPWVLNINADKTALLSNAIRGRDSLNNVEQITVSKPAEGNYIIHVKGHNIPAGPQLFYIAYTFYAENNFTFISPVSNSHFMPEGKNIFRWSSTFTSAKGKLEYSIDKGNSWHTISSNINLAKKYFEWTAPDTNVVALARITINNKIFYSDTFDISTQPYPVVGFSCGDSALISWDKQKGIDAYTIFSLGDKYLQPIATTNDTFYVVKNAPSEFIAVAPVLNNHTGIKSYTFDYSAQGVGCYISNFLADPDGDNASLKLYLGTTFNIKNAVFQQLVAGVWTGIKTIESINTLTVNYVSPMQQGINLYRAVITLDNGSTITSNEASVNFLNNTPYIIYPNPAAAKQGFYILSQNISSYTIVLYDVMGRKLLQQKIAQQRQRVITSNFAKGIYLAVIYDDKNHPVFKTKIVID</sequence>
<dbReference type="InterPro" id="IPR026444">
    <property type="entry name" value="Secre_tail"/>
</dbReference>
<comment type="similarity">
    <text evidence="1">Belongs to the peptidase S8 family.</text>
</comment>
<dbReference type="EMBL" id="FOXQ01000001">
    <property type="protein sequence ID" value="SFP52380.1"/>
    <property type="molecule type" value="Genomic_DNA"/>
</dbReference>
<dbReference type="NCBIfam" id="TIGR04183">
    <property type="entry name" value="Por_Secre_tail"/>
    <property type="match status" value="1"/>
</dbReference>
<evidence type="ECO:0000256" key="1">
    <source>
        <dbReference type="ARBA" id="ARBA00011073"/>
    </source>
</evidence>
<evidence type="ECO:0000256" key="2">
    <source>
        <dbReference type="SAM" id="SignalP"/>
    </source>
</evidence>
<organism evidence="5 6">
    <name type="scientific">Parafilimonas terrae</name>
    <dbReference type="NCBI Taxonomy" id="1465490"/>
    <lineage>
        <taxon>Bacteria</taxon>
        <taxon>Pseudomonadati</taxon>
        <taxon>Bacteroidota</taxon>
        <taxon>Chitinophagia</taxon>
        <taxon>Chitinophagales</taxon>
        <taxon>Chitinophagaceae</taxon>
        <taxon>Parafilimonas</taxon>
    </lineage>
</organism>
<dbReference type="SUPFAM" id="SSF49785">
    <property type="entry name" value="Galactose-binding domain-like"/>
    <property type="match status" value="1"/>
</dbReference>
<dbReference type="AlphaFoldDB" id="A0A1I5R1Y1"/>
<dbReference type="InterPro" id="IPR036852">
    <property type="entry name" value="Peptidase_S8/S53_dom_sf"/>
</dbReference>
<proteinExistence type="inferred from homology"/>
<dbReference type="PANTHER" id="PTHR43399">
    <property type="entry name" value="SUBTILISIN-RELATED"/>
    <property type="match status" value="1"/>
</dbReference>
<dbReference type="GO" id="GO:0004252">
    <property type="term" value="F:serine-type endopeptidase activity"/>
    <property type="evidence" value="ECO:0007669"/>
    <property type="project" value="InterPro"/>
</dbReference>